<gene>
    <name evidence="1" type="ORF">MM59RIKEN_27270</name>
</gene>
<dbReference type="Proteomes" id="UP000679848">
    <property type="component" value="Chromosome"/>
</dbReference>
<dbReference type="RefSeq" id="WP_213543531.1">
    <property type="nucleotide sequence ID" value="NZ_AP023420.1"/>
</dbReference>
<evidence type="ECO:0000313" key="1">
    <source>
        <dbReference type="EMBL" id="BCK85408.1"/>
    </source>
</evidence>
<dbReference type="AlphaFoldDB" id="A0A810QAV2"/>
<protein>
    <submittedName>
        <fullName evidence="1">Uncharacterized protein</fullName>
    </submittedName>
</protein>
<dbReference type="KEGG" id="pfaa:MM59RIKEN_27270"/>
<evidence type="ECO:0000313" key="2">
    <source>
        <dbReference type="Proteomes" id="UP000679848"/>
    </source>
</evidence>
<dbReference type="EMBL" id="AP023420">
    <property type="protein sequence ID" value="BCK85408.1"/>
    <property type="molecule type" value="Genomic_DNA"/>
</dbReference>
<accession>A0A810QAV2</accession>
<keyword evidence="2" id="KW-1185">Reference proteome</keyword>
<organism evidence="1 2">
    <name type="scientific">Pusillibacter faecalis</name>
    <dbReference type="NCBI Taxonomy" id="2714358"/>
    <lineage>
        <taxon>Bacteria</taxon>
        <taxon>Bacillati</taxon>
        <taxon>Bacillota</taxon>
        <taxon>Clostridia</taxon>
        <taxon>Eubacteriales</taxon>
        <taxon>Oscillospiraceae</taxon>
        <taxon>Pusillibacter</taxon>
    </lineage>
</organism>
<name>A0A810QAV2_9FIRM</name>
<proteinExistence type="predicted"/>
<reference evidence="1" key="1">
    <citation type="submission" date="2020-09" db="EMBL/GenBank/DDBJ databases">
        <title>New species isolated from human feces.</title>
        <authorList>
            <person name="Kitahara M."/>
            <person name="Shigeno Y."/>
            <person name="Shime M."/>
            <person name="Matsumoto Y."/>
            <person name="Nakamura S."/>
            <person name="Motooka D."/>
            <person name="Fukuoka S."/>
            <person name="Nishikawa H."/>
            <person name="Benno Y."/>
        </authorList>
    </citation>
    <scope>NUCLEOTIDE SEQUENCE</scope>
    <source>
        <strain evidence="1">MM59</strain>
    </source>
</reference>
<sequence>MYYCELCGTFFDKPHIRTYQDPTVDPRAEFQEVVCPVCLEPHIEEAAFCPACDQPMPVGPVLCESCRMSLKRRVTEFFDTLTAEEEQQFDAWMEGSSITERRAFP</sequence>